<dbReference type="CDD" id="cd06093">
    <property type="entry name" value="PX_domain"/>
    <property type="match status" value="1"/>
</dbReference>
<dbReference type="EMBL" id="CAXAMM010009144">
    <property type="protein sequence ID" value="CAK9019536.1"/>
    <property type="molecule type" value="Genomic_DNA"/>
</dbReference>
<dbReference type="InterPro" id="IPR036871">
    <property type="entry name" value="PX_dom_sf"/>
</dbReference>
<feature type="domain" description="PX" evidence="6">
    <location>
        <begin position="25"/>
        <end position="136"/>
    </location>
</feature>
<dbReference type="PANTHER" id="PTHR45827:SF1">
    <property type="entry name" value="SORTING NEXIN"/>
    <property type="match status" value="1"/>
</dbReference>
<feature type="compositionally biased region" description="Low complexity" evidence="4">
    <location>
        <begin position="702"/>
        <end position="720"/>
    </location>
</feature>
<evidence type="ECO:0000256" key="2">
    <source>
        <dbReference type="PROSITE-ProRule" id="PRU00192"/>
    </source>
</evidence>
<proteinExistence type="predicted"/>
<keyword evidence="8" id="KW-1185">Reference proteome</keyword>
<dbReference type="PROSITE" id="PS50002">
    <property type="entry name" value="SH3"/>
    <property type="match status" value="1"/>
</dbReference>
<evidence type="ECO:0000313" key="7">
    <source>
        <dbReference type="EMBL" id="CAK9019536.1"/>
    </source>
</evidence>
<feature type="coiled-coil region" evidence="3">
    <location>
        <begin position="317"/>
        <end position="367"/>
    </location>
</feature>
<keyword evidence="3" id="KW-0175">Coiled coil</keyword>
<feature type="compositionally biased region" description="Polar residues" evidence="4">
    <location>
        <begin position="602"/>
        <end position="612"/>
    </location>
</feature>
<evidence type="ECO:0000256" key="4">
    <source>
        <dbReference type="SAM" id="MobiDB-lite"/>
    </source>
</evidence>
<comment type="caution">
    <text evidence="7">The sequence shown here is derived from an EMBL/GenBank/DDBJ whole genome shotgun (WGS) entry which is preliminary data.</text>
</comment>
<dbReference type="PANTHER" id="PTHR45827">
    <property type="entry name" value="SORTING NEXIN"/>
    <property type="match status" value="1"/>
</dbReference>
<evidence type="ECO:0000259" key="6">
    <source>
        <dbReference type="PROSITE" id="PS50195"/>
    </source>
</evidence>
<evidence type="ECO:0000313" key="8">
    <source>
        <dbReference type="Proteomes" id="UP001642464"/>
    </source>
</evidence>
<dbReference type="Pfam" id="PF00787">
    <property type="entry name" value="PX"/>
    <property type="match status" value="1"/>
</dbReference>
<evidence type="ECO:0000256" key="3">
    <source>
        <dbReference type="SAM" id="Coils"/>
    </source>
</evidence>
<gene>
    <name evidence="7" type="ORF">SCF082_LOCUS14565</name>
</gene>
<dbReference type="PROSITE" id="PS50195">
    <property type="entry name" value="PX"/>
    <property type="match status" value="1"/>
</dbReference>
<accession>A0ABP0JZ12</accession>
<dbReference type="SMART" id="SM00312">
    <property type="entry name" value="PX"/>
    <property type="match status" value="1"/>
</dbReference>
<dbReference type="InterPro" id="IPR001452">
    <property type="entry name" value="SH3_domain"/>
</dbReference>
<protein>
    <submittedName>
        <fullName evidence="7">Sorting nexin-8</fullName>
    </submittedName>
</protein>
<dbReference type="InterPro" id="IPR036028">
    <property type="entry name" value="SH3-like_dom_sf"/>
</dbReference>
<dbReference type="Gene3D" id="2.30.30.40">
    <property type="entry name" value="SH3 Domains"/>
    <property type="match status" value="1"/>
</dbReference>
<feature type="compositionally biased region" description="Basic and acidic residues" evidence="4">
    <location>
        <begin position="769"/>
        <end position="783"/>
    </location>
</feature>
<organism evidence="7 8">
    <name type="scientific">Durusdinium trenchii</name>
    <dbReference type="NCBI Taxonomy" id="1381693"/>
    <lineage>
        <taxon>Eukaryota</taxon>
        <taxon>Sar</taxon>
        <taxon>Alveolata</taxon>
        <taxon>Dinophyceae</taxon>
        <taxon>Suessiales</taxon>
        <taxon>Symbiodiniaceae</taxon>
        <taxon>Durusdinium</taxon>
    </lineage>
</organism>
<dbReference type="Gene3D" id="3.30.1520.10">
    <property type="entry name" value="Phox-like domain"/>
    <property type="match status" value="1"/>
</dbReference>
<evidence type="ECO:0000256" key="1">
    <source>
        <dbReference type="ARBA" id="ARBA00022443"/>
    </source>
</evidence>
<dbReference type="InterPro" id="IPR027267">
    <property type="entry name" value="AH/BAR_dom_sf"/>
</dbReference>
<feature type="compositionally biased region" description="Pro residues" evidence="4">
    <location>
        <begin position="626"/>
        <end position="637"/>
    </location>
</feature>
<sequence length="814" mass="89497">MTFSFQVENPDLELDAWVRLSDEDPVLVSISEPHKESKGFMKSSVVYSIRTSSRAATSSAQRSFKDFVAFRQCLVHRFPGACIPAMAPSKTFKKSSEEFVNKRMHFLEFFLQAVAENPFFRSDDSYEEFVSSPQAFKRSLADEMEAVSTARSEGFMRWRQALTETRVQDSEKLRGLIVRELEQVRSQLKGLRKAATAQVDKWAAMSSASLDLYKAFAKYYVLERDSIQFITGTGQVPSDPIGTSHKTVTLSDVLLDASDKASQYAAVHKSDTYSAQRLRAFLVDPVVFELDMVKMWLESMDTIQGKFRQSGKCNYAVGSLEDDLESLGAKVEAAQKKLSGFVDDKSAAKLKKQMAAWKRQIDTIKSKTLPSAMVAAEGAALEALQFERGILGFELNRYRASRTIRMDKMMSNLTRFHLHALEELSKAFDGTGSEVRLGRDTKGRIIVTKNTPGAVGSVGFADDASFVSDGDNSSVRTDMLDQAARGRAQEGLHQRKAGKFSLARFKGKRKGHKHVKDPEGMLSAVIGEDNMQRSNQMRTAANMRDGVTLRVKYDHAATKSDELDVSEGEILTAKRVDDNLWYATNSRGQAGLVPLACVDVKSSTKTAETKQQVLRPKSYRPKEAPPPKAPPSRPAVPPGLDLDQISAADNRARGFMGRDIGDPADSDADSQDEETDESDDGGDDDDEEDNMGSQGEDRRASLARQLASSVAAAASAGARRASGKKTTSQSVSKLTSQADEAPRAAPAKKPPAARPAGAPPMDLLSGIKGFDKKKLDDSKKEKPVSSNYVPPARTTPTSPMEELRLKLAMRERIE</sequence>
<dbReference type="Gene3D" id="1.20.1270.60">
    <property type="entry name" value="Arfaptin homology (AH) domain/BAR domain"/>
    <property type="match status" value="1"/>
</dbReference>
<feature type="region of interest" description="Disordered" evidence="4">
    <location>
        <begin position="602"/>
        <end position="803"/>
    </location>
</feature>
<feature type="compositionally biased region" description="Polar residues" evidence="4">
    <location>
        <begin position="724"/>
        <end position="738"/>
    </location>
</feature>
<dbReference type="InterPro" id="IPR001683">
    <property type="entry name" value="PX_dom"/>
</dbReference>
<reference evidence="7 8" key="1">
    <citation type="submission" date="2024-02" db="EMBL/GenBank/DDBJ databases">
        <authorList>
            <person name="Chen Y."/>
            <person name="Shah S."/>
            <person name="Dougan E. K."/>
            <person name="Thang M."/>
            <person name="Chan C."/>
        </authorList>
    </citation>
    <scope>NUCLEOTIDE SEQUENCE [LARGE SCALE GENOMIC DNA]</scope>
</reference>
<feature type="compositionally biased region" description="Polar residues" evidence="4">
    <location>
        <begin position="784"/>
        <end position="798"/>
    </location>
</feature>
<name>A0ABP0JZ12_9DINO</name>
<evidence type="ECO:0000259" key="5">
    <source>
        <dbReference type="PROSITE" id="PS50002"/>
    </source>
</evidence>
<dbReference type="SUPFAM" id="SSF64268">
    <property type="entry name" value="PX domain"/>
    <property type="match status" value="1"/>
</dbReference>
<dbReference type="Proteomes" id="UP001642464">
    <property type="component" value="Unassembled WGS sequence"/>
</dbReference>
<feature type="compositionally biased region" description="Acidic residues" evidence="4">
    <location>
        <begin position="662"/>
        <end position="690"/>
    </location>
</feature>
<dbReference type="SMART" id="SM00326">
    <property type="entry name" value="SH3"/>
    <property type="match status" value="1"/>
</dbReference>
<feature type="domain" description="SH3" evidence="5">
    <location>
        <begin position="544"/>
        <end position="603"/>
    </location>
</feature>
<dbReference type="SUPFAM" id="SSF50044">
    <property type="entry name" value="SH3-domain"/>
    <property type="match status" value="1"/>
</dbReference>
<keyword evidence="1 2" id="KW-0728">SH3 domain</keyword>